<sequence length="266" mass="28519">MKCIEGSVISRDGTSIGYQRWGQGPALVVCHGAFTLASDWATFARQLAASHTVYLYDRRGRGSSPYGDAPYSLDAELDDLAAMVTLAGAGTAVLGHSFGGGCALMQALRDGFDGTLVLYEPINSLPRPATGEHYPQLQALVAQGEMEAATVHALRHVVRMPAAQVEQMKHIPLWPAMVSTVPAFVNEAAALDTIKPSVAEARRLKARPFLLVGEISEHDPCLTCAAALVDRLRGLTLYTLPRQGHAAYLTDPVLLARVVTRCLNAE</sequence>
<accession>A0A7D5D7D5</accession>
<evidence type="ECO:0000313" key="2">
    <source>
        <dbReference type="EMBL" id="QKZ04633.1"/>
    </source>
</evidence>
<dbReference type="Gene3D" id="3.40.50.1820">
    <property type="entry name" value="alpha/beta hydrolase"/>
    <property type="match status" value="1"/>
</dbReference>
<dbReference type="AlphaFoldDB" id="A0A7D5D7D5"/>
<feature type="domain" description="AB hydrolase-1" evidence="1">
    <location>
        <begin position="27"/>
        <end position="257"/>
    </location>
</feature>
<dbReference type="EMBL" id="CP056030">
    <property type="protein sequence ID" value="QKZ04633.1"/>
    <property type="molecule type" value="Genomic_DNA"/>
</dbReference>
<dbReference type="GO" id="GO:0016787">
    <property type="term" value="F:hydrolase activity"/>
    <property type="evidence" value="ECO:0007669"/>
    <property type="project" value="UniProtKB-KW"/>
</dbReference>
<protein>
    <submittedName>
        <fullName evidence="2">Alpha/beta hydrolase</fullName>
    </submittedName>
</protein>
<dbReference type="KEGG" id="pez:HWQ56_12900"/>
<name>A0A7D5D7D5_9PSED</name>
<keyword evidence="3" id="KW-1185">Reference proteome</keyword>
<evidence type="ECO:0000313" key="3">
    <source>
        <dbReference type="Proteomes" id="UP000509568"/>
    </source>
</evidence>
<dbReference type="Proteomes" id="UP000509568">
    <property type="component" value="Chromosome"/>
</dbReference>
<dbReference type="InterPro" id="IPR000073">
    <property type="entry name" value="AB_hydrolase_1"/>
</dbReference>
<dbReference type="Pfam" id="PF12697">
    <property type="entry name" value="Abhydrolase_6"/>
    <property type="match status" value="1"/>
</dbReference>
<dbReference type="PANTHER" id="PTHR43194:SF2">
    <property type="entry name" value="PEROXISOMAL MEMBRANE PROTEIN LPX1"/>
    <property type="match status" value="1"/>
</dbReference>
<dbReference type="InterPro" id="IPR050228">
    <property type="entry name" value="Carboxylesterase_BioH"/>
</dbReference>
<dbReference type="InterPro" id="IPR029058">
    <property type="entry name" value="AB_hydrolase_fold"/>
</dbReference>
<dbReference type="RefSeq" id="WP_176570729.1">
    <property type="nucleotide sequence ID" value="NZ_CP056030.1"/>
</dbReference>
<proteinExistence type="predicted"/>
<reference evidence="2 3" key="1">
    <citation type="submission" date="2020-06" db="EMBL/GenBank/DDBJ databases">
        <title>Pseudomonas eucalypticola sp. nov., an endophyte of Eucalyptus dunnii leaves with biocontrol ability of eucalyptus leaf blight.</title>
        <authorList>
            <person name="Liu Y."/>
            <person name="Song Z."/>
            <person name="Zeng H."/>
            <person name="Lu M."/>
            <person name="Wang X."/>
            <person name="Lian X."/>
            <person name="Zhang Q."/>
        </authorList>
    </citation>
    <scope>NUCLEOTIDE SEQUENCE [LARGE SCALE GENOMIC DNA]</scope>
    <source>
        <strain evidence="2 3">NP-1</strain>
    </source>
</reference>
<dbReference type="SUPFAM" id="SSF53474">
    <property type="entry name" value="alpha/beta-Hydrolases"/>
    <property type="match status" value="1"/>
</dbReference>
<keyword evidence="2" id="KW-0378">Hydrolase</keyword>
<organism evidence="2 3">
    <name type="scientific">Pseudomonas eucalypticola</name>
    <dbReference type="NCBI Taxonomy" id="2599595"/>
    <lineage>
        <taxon>Bacteria</taxon>
        <taxon>Pseudomonadati</taxon>
        <taxon>Pseudomonadota</taxon>
        <taxon>Gammaproteobacteria</taxon>
        <taxon>Pseudomonadales</taxon>
        <taxon>Pseudomonadaceae</taxon>
        <taxon>Pseudomonas</taxon>
    </lineage>
</organism>
<evidence type="ECO:0000259" key="1">
    <source>
        <dbReference type="Pfam" id="PF12697"/>
    </source>
</evidence>
<dbReference type="PANTHER" id="PTHR43194">
    <property type="entry name" value="HYDROLASE ALPHA/BETA FOLD FAMILY"/>
    <property type="match status" value="1"/>
</dbReference>
<gene>
    <name evidence="2" type="ORF">HWQ56_12900</name>
</gene>